<dbReference type="InterPro" id="IPR031734">
    <property type="entry name" value="MBF2"/>
</dbReference>
<proteinExistence type="predicted"/>
<protein>
    <submittedName>
        <fullName evidence="1">Uncharacterized protein</fullName>
    </submittedName>
</protein>
<feature type="non-terminal residue" evidence="1">
    <location>
        <position position="180"/>
    </location>
</feature>
<name>A0A0K8TFY4_LYGHE</name>
<organism evidence="1">
    <name type="scientific">Lygus hesperus</name>
    <name type="common">Western plant bug</name>
    <dbReference type="NCBI Taxonomy" id="30085"/>
    <lineage>
        <taxon>Eukaryota</taxon>
        <taxon>Metazoa</taxon>
        <taxon>Ecdysozoa</taxon>
        <taxon>Arthropoda</taxon>
        <taxon>Hexapoda</taxon>
        <taxon>Insecta</taxon>
        <taxon>Pterygota</taxon>
        <taxon>Neoptera</taxon>
        <taxon>Paraneoptera</taxon>
        <taxon>Hemiptera</taxon>
        <taxon>Heteroptera</taxon>
        <taxon>Panheteroptera</taxon>
        <taxon>Cimicomorpha</taxon>
        <taxon>Miridae</taxon>
        <taxon>Mirini</taxon>
        <taxon>Lygus</taxon>
    </lineage>
</organism>
<sequence>QELTSAFRRDKLKENIKMKSFLVIALLAVTAAASVITHEAPEPAADVLPEGSETQELQVADADEVSMSEMAVFIRKVLLADEEMPFVAPRSGMSLGNIGAGDRLLSASTHSRNPIPNVIQTVDVRYTGSNAIIILAVRAYGSGQGASARVVEGYLGRNSITIRLQSAVGRGFHYRIEIWR</sequence>
<evidence type="ECO:0000313" key="1">
    <source>
        <dbReference type="EMBL" id="JAG64439.1"/>
    </source>
</evidence>
<feature type="non-terminal residue" evidence="1">
    <location>
        <position position="1"/>
    </location>
</feature>
<dbReference type="AlphaFoldDB" id="A0A0K8TFY4"/>
<accession>A0A0K8TFY4</accession>
<dbReference type="Pfam" id="PF15868">
    <property type="entry name" value="MBF2"/>
    <property type="match status" value="1"/>
</dbReference>
<dbReference type="EMBL" id="GBRD01001382">
    <property type="protein sequence ID" value="JAG64439.1"/>
    <property type="molecule type" value="Transcribed_RNA"/>
</dbReference>
<reference evidence="1" key="1">
    <citation type="submission" date="2014-09" db="EMBL/GenBank/DDBJ databases">
        <authorList>
            <person name="Magalhaes I.L.F."/>
            <person name="Oliveira U."/>
            <person name="Santos F.R."/>
            <person name="Vidigal T.H.D.A."/>
            <person name="Brescovit A.D."/>
            <person name="Santos A.J."/>
        </authorList>
    </citation>
    <scope>NUCLEOTIDE SEQUENCE</scope>
</reference>